<dbReference type="GO" id="GO:0045087">
    <property type="term" value="P:innate immune response"/>
    <property type="evidence" value="ECO:0007669"/>
    <property type="project" value="TreeGrafter"/>
</dbReference>
<evidence type="ECO:0000313" key="19">
    <source>
        <dbReference type="Proteomes" id="UP000694547"/>
    </source>
</evidence>
<dbReference type="CDD" id="cd06265">
    <property type="entry name" value="RNase_A_canonical"/>
    <property type="match status" value="1"/>
</dbReference>
<evidence type="ECO:0000256" key="11">
    <source>
        <dbReference type="ARBA" id="ARBA00023242"/>
    </source>
</evidence>
<dbReference type="SMART" id="SM00092">
    <property type="entry name" value="RNAse_Pc"/>
    <property type="match status" value="1"/>
</dbReference>
<dbReference type="PANTHER" id="PTHR11437:SF60">
    <property type="entry name" value="ANGIOGENIN"/>
    <property type="match status" value="1"/>
</dbReference>
<dbReference type="PANTHER" id="PTHR11437">
    <property type="entry name" value="RIBONUCLEASE"/>
    <property type="match status" value="1"/>
</dbReference>
<reference evidence="18" key="2">
    <citation type="submission" date="2025-08" db="UniProtKB">
        <authorList>
            <consortium name="Ensembl"/>
        </authorList>
    </citation>
    <scope>IDENTIFICATION</scope>
</reference>
<dbReference type="GO" id="GO:0003676">
    <property type="term" value="F:nucleic acid binding"/>
    <property type="evidence" value="ECO:0007669"/>
    <property type="project" value="InterPro"/>
</dbReference>
<keyword evidence="8 16" id="KW-0255">Endonuclease</keyword>
<evidence type="ECO:0000313" key="18">
    <source>
        <dbReference type="Ensembl" id="ENSPEMP00000012976.2"/>
    </source>
</evidence>
<dbReference type="InterPro" id="IPR023412">
    <property type="entry name" value="RNaseA_domain"/>
</dbReference>
<dbReference type="Pfam" id="PF00074">
    <property type="entry name" value="RnaseA"/>
    <property type="match status" value="1"/>
</dbReference>
<dbReference type="GO" id="GO:0050830">
    <property type="term" value="P:defense response to Gram-positive bacterium"/>
    <property type="evidence" value="ECO:0007669"/>
    <property type="project" value="TreeGrafter"/>
</dbReference>
<dbReference type="SUPFAM" id="SSF54076">
    <property type="entry name" value="RNase A-like"/>
    <property type="match status" value="1"/>
</dbReference>
<comment type="similarity">
    <text evidence="3 16">Belongs to the pancreatic ribonuclease family.</text>
</comment>
<evidence type="ECO:0000256" key="3">
    <source>
        <dbReference type="ARBA" id="ARBA00005600"/>
    </source>
</evidence>
<evidence type="ECO:0000256" key="15">
    <source>
        <dbReference type="ARBA" id="ARBA00029971"/>
    </source>
</evidence>
<evidence type="ECO:0000256" key="1">
    <source>
        <dbReference type="ARBA" id="ARBA00004604"/>
    </source>
</evidence>
<dbReference type="InterPro" id="IPR001427">
    <property type="entry name" value="RNaseA"/>
</dbReference>
<evidence type="ECO:0000256" key="16">
    <source>
        <dbReference type="RuleBase" id="RU000651"/>
    </source>
</evidence>
<organism evidence="18 19">
    <name type="scientific">Peromyscus maniculatus bairdii</name>
    <name type="common">Prairie deer mouse</name>
    <dbReference type="NCBI Taxonomy" id="230844"/>
    <lineage>
        <taxon>Eukaryota</taxon>
        <taxon>Metazoa</taxon>
        <taxon>Chordata</taxon>
        <taxon>Craniata</taxon>
        <taxon>Vertebrata</taxon>
        <taxon>Euteleostomi</taxon>
        <taxon>Mammalia</taxon>
        <taxon>Eutheria</taxon>
        <taxon>Euarchontoglires</taxon>
        <taxon>Glires</taxon>
        <taxon>Rodentia</taxon>
        <taxon>Myomorpha</taxon>
        <taxon>Muroidea</taxon>
        <taxon>Cricetidae</taxon>
        <taxon>Neotominae</taxon>
        <taxon>Peromyscus</taxon>
    </lineage>
</organism>
<keyword evidence="19" id="KW-1185">Reference proteome</keyword>
<evidence type="ECO:0000256" key="6">
    <source>
        <dbReference type="ARBA" id="ARBA00022722"/>
    </source>
</evidence>
<evidence type="ECO:0000256" key="12">
    <source>
        <dbReference type="ARBA" id="ARBA00025216"/>
    </source>
</evidence>
<keyword evidence="5" id="KW-0964">Secreted</keyword>
<evidence type="ECO:0000256" key="9">
    <source>
        <dbReference type="ARBA" id="ARBA00022801"/>
    </source>
</evidence>
<dbReference type="GO" id="GO:0005615">
    <property type="term" value="C:extracellular space"/>
    <property type="evidence" value="ECO:0007669"/>
    <property type="project" value="TreeGrafter"/>
</dbReference>
<keyword evidence="6 16" id="KW-0540">Nuclease</keyword>
<dbReference type="GO" id="GO:0001525">
    <property type="term" value="P:angiogenesis"/>
    <property type="evidence" value="ECO:0007669"/>
    <property type="project" value="TreeGrafter"/>
</dbReference>
<dbReference type="GO" id="GO:0019731">
    <property type="term" value="P:antibacterial humoral response"/>
    <property type="evidence" value="ECO:0007669"/>
    <property type="project" value="TreeGrafter"/>
</dbReference>
<evidence type="ECO:0000256" key="14">
    <source>
        <dbReference type="ARBA" id="ARBA00029964"/>
    </source>
</evidence>
<keyword evidence="9 16" id="KW-0378">Hydrolase</keyword>
<evidence type="ECO:0000256" key="10">
    <source>
        <dbReference type="ARBA" id="ARBA00023157"/>
    </source>
</evidence>
<evidence type="ECO:0000256" key="2">
    <source>
        <dbReference type="ARBA" id="ARBA00004613"/>
    </source>
</evidence>
<dbReference type="AlphaFoldDB" id="A0A8C8TPH5"/>
<protein>
    <recommendedName>
        <fullName evidence="4">Ribonuclease pancreatic</fullName>
    </recommendedName>
    <alternativeName>
        <fullName evidence="14">RNase 1</fullName>
    </alternativeName>
    <alternativeName>
        <fullName evidence="15">RNase A</fullName>
    </alternativeName>
</protein>
<evidence type="ECO:0000256" key="8">
    <source>
        <dbReference type="ARBA" id="ARBA00022759"/>
    </source>
</evidence>
<evidence type="ECO:0000259" key="17">
    <source>
        <dbReference type="SMART" id="SM00092"/>
    </source>
</evidence>
<evidence type="ECO:0000256" key="7">
    <source>
        <dbReference type="ARBA" id="ARBA00022729"/>
    </source>
</evidence>
<feature type="domain" description="Ribonuclease A-domain" evidence="17">
    <location>
        <begin position="26"/>
        <end position="142"/>
    </location>
</feature>
<evidence type="ECO:0000256" key="13">
    <source>
        <dbReference type="ARBA" id="ARBA00026049"/>
    </source>
</evidence>
<comment type="subunit">
    <text evidence="13">Monomer. Interacts with and forms tight 1:1 complexes with RNH1. Dimerization of two such complexes may occur. Interaction with RNH1 inhibits this protein.</text>
</comment>
<keyword evidence="11" id="KW-0539">Nucleus</keyword>
<dbReference type="GO" id="GO:0004540">
    <property type="term" value="F:RNA nuclease activity"/>
    <property type="evidence" value="ECO:0007669"/>
    <property type="project" value="TreeGrafter"/>
</dbReference>
<dbReference type="GeneTree" id="ENSGT00940000162981"/>
<evidence type="ECO:0000256" key="5">
    <source>
        <dbReference type="ARBA" id="ARBA00022525"/>
    </source>
</evidence>
<reference evidence="19" key="1">
    <citation type="submission" date="2018-10" db="EMBL/GenBank/DDBJ databases">
        <title>Improved assembly of the deer mouse Peromyscus maniculatus genome.</title>
        <authorList>
            <person name="Lassance J.-M."/>
            <person name="Hoekstra H.E."/>
        </authorList>
    </citation>
    <scope>NUCLEOTIDE SEQUENCE [LARGE SCALE GENOMIC DNA]</scope>
</reference>
<dbReference type="InterPro" id="IPR036816">
    <property type="entry name" value="RNaseA-like_dom_sf"/>
</dbReference>
<dbReference type="Gene3D" id="3.10.130.10">
    <property type="entry name" value="Ribonuclease A-like domain"/>
    <property type="match status" value="1"/>
</dbReference>
<name>A0A8C8TPH5_PERMB</name>
<dbReference type="Proteomes" id="UP000694547">
    <property type="component" value="Unassembled WGS sequence"/>
</dbReference>
<comment type="subcellular location">
    <subcellularLocation>
        <location evidence="1">Nucleus</location>
        <location evidence="1">Nucleolus</location>
    </subcellularLocation>
    <subcellularLocation>
        <location evidence="2">Secreted</location>
    </subcellularLocation>
</comment>
<dbReference type="PROSITE" id="PS00127">
    <property type="entry name" value="RNASE_PANCREATIC"/>
    <property type="match status" value="1"/>
</dbReference>
<proteinExistence type="inferred from homology"/>
<dbReference type="Ensembl" id="ENSPEMT00000017198.2">
    <property type="protein sequence ID" value="ENSPEMP00000012976.2"/>
    <property type="gene ID" value="ENSPEMG00000013152.2"/>
</dbReference>
<dbReference type="GO" id="GO:0061844">
    <property type="term" value="P:antimicrobial humoral immune response mediated by antimicrobial peptide"/>
    <property type="evidence" value="ECO:0007669"/>
    <property type="project" value="TreeGrafter"/>
</dbReference>
<reference evidence="18" key="3">
    <citation type="submission" date="2025-09" db="UniProtKB">
        <authorList>
            <consortium name="Ensembl"/>
        </authorList>
    </citation>
    <scope>IDENTIFICATION</scope>
</reference>
<feature type="chain" id="PRO_5034382542" description="Ribonuclease pancreatic" evidence="16">
    <location>
        <begin position="25"/>
        <end position="167"/>
    </location>
</feature>
<dbReference type="GO" id="GO:0005730">
    <property type="term" value="C:nucleolus"/>
    <property type="evidence" value="ECO:0007669"/>
    <property type="project" value="UniProtKB-SubCell"/>
</dbReference>
<accession>A0A8C8TPH5</accession>
<sequence>MTMSLGPLLLVFVLGFVVTPSTLAQNDARYIKFLTQHYDANPTGRDDRYCDSMMRQRGLNSPCKGRNTFIHGNKNSIKAVCGENGNPYKNNLRISISKFQVTTCRLTRVSFGRWCLYRASRDFRRIVIACENGLPVHFEESIISLKQADPSPRNGSASFLSPLNPEQ</sequence>
<dbReference type="GO" id="GO:0016787">
    <property type="term" value="F:hydrolase activity"/>
    <property type="evidence" value="ECO:0007669"/>
    <property type="project" value="UniProtKB-KW"/>
</dbReference>
<dbReference type="InterPro" id="IPR023411">
    <property type="entry name" value="RNaseA_AS"/>
</dbReference>
<feature type="signal peptide" evidence="16">
    <location>
        <begin position="1"/>
        <end position="24"/>
    </location>
</feature>
<evidence type="ECO:0000256" key="4">
    <source>
        <dbReference type="ARBA" id="ARBA00015595"/>
    </source>
</evidence>
<dbReference type="FunFam" id="3.10.130.10:FF:000001">
    <property type="entry name" value="Ribonuclease pancreatic"/>
    <property type="match status" value="1"/>
</dbReference>
<comment type="function">
    <text evidence="12">Endonuclease that catalyzes the cleavage of RNA on the 3' side of pyrimidine nucleotides. Acts on single-stranded and double-stranded RNA.</text>
</comment>
<keyword evidence="7 16" id="KW-0732">Signal</keyword>
<keyword evidence="10" id="KW-1015">Disulfide bond</keyword>
<dbReference type="GO" id="GO:0004519">
    <property type="term" value="F:endonuclease activity"/>
    <property type="evidence" value="ECO:0007669"/>
    <property type="project" value="UniProtKB-KW"/>
</dbReference>
<dbReference type="PRINTS" id="PR00794">
    <property type="entry name" value="RIBONUCLEASE"/>
</dbReference>